<accession>A0A318NN85</accession>
<dbReference type="OrthoDB" id="3403968at2"/>
<comment type="caution">
    <text evidence="3">The sequence shown here is derived from an EMBL/GenBank/DDBJ whole genome shotgun (WGS) entry which is preliminary data.</text>
</comment>
<evidence type="ECO:0000313" key="4">
    <source>
        <dbReference type="Proteomes" id="UP000248333"/>
    </source>
</evidence>
<dbReference type="AlphaFoldDB" id="A0A318NN85"/>
<reference evidence="3 4" key="1">
    <citation type="submission" date="2018-03" db="EMBL/GenBank/DDBJ databases">
        <title>Bioinformatic expansion and discovery of thiopeptide antibiotics.</title>
        <authorList>
            <person name="Schwalen C.J."/>
            <person name="Hudson G.A."/>
            <person name="Mitchell D.A."/>
        </authorList>
    </citation>
    <scope>NUCLEOTIDE SEQUENCE [LARGE SCALE GENOMIC DNA]</scope>
    <source>
        <strain evidence="3 4">NRRL 8041</strain>
    </source>
</reference>
<proteinExistence type="predicted"/>
<feature type="transmembrane region" description="Helical" evidence="2">
    <location>
        <begin position="41"/>
        <end position="63"/>
    </location>
</feature>
<evidence type="ECO:0000313" key="3">
    <source>
        <dbReference type="EMBL" id="PYC72554.1"/>
    </source>
</evidence>
<evidence type="ECO:0000256" key="2">
    <source>
        <dbReference type="SAM" id="Phobius"/>
    </source>
</evidence>
<evidence type="ECO:0000256" key="1">
    <source>
        <dbReference type="SAM" id="MobiDB-lite"/>
    </source>
</evidence>
<feature type="compositionally biased region" description="Low complexity" evidence="1">
    <location>
        <begin position="86"/>
        <end position="105"/>
    </location>
</feature>
<keyword evidence="4" id="KW-1185">Reference proteome</keyword>
<keyword evidence="2" id="KW-0812">Transmembrane</keyword>
<dbReference type="EMBL" id="PYBV01000011">
    <property type="protein sequence ID" value="PYC72554.1"/>
    <property type="molecule type" value="Genomic_DNA"/>
</dbReference>
<sequence length="402" mass="43620">MRDLDPLRERFAVYRSDVTGQVVGPGPEQTRHALRRRRRTTAAALAVAAVLLVLAPVIAHAALRDDRSTPLPAESVEPTAPPTSGPTPTVTGSPSASATPTQTPPESISRTQLLAARLDLPAWSPGVSKTCTTSNVRLRTMANEGSVQVPVLADVPVVHTDLDGDGGDETVAVVGCRIGEALAKQVVAFDRNTSGHVVTLGRVVRTTDDVEDILGLKVTAAGSIEVRVADLQPCCTTPEYWKQEQLRTYRWEGSRFTQTNGPTKFGKDPRLTDLRLTMTYELGGYVDNDARQYLTTVLTVKNAGPRDVERISFEGLGLGDPTGGDWSKCGPPPPTEPSAEACLLPGIPAGESRRYTFEELIPGGARQEYLAPRSFTVVHWDRQDRRWRDLTPDNNRVTLDLT</sequence>
<keyword evidence="2" id="KW-0472">Membrane</keyword>
<protein>
    <submittedName>
        <fullName evidence="3">Uncharacterized protein</fullName>
    </submittedName>
</protein>
<organism evidence="3 4">
    <name type="scientific">Micromonospora arborensis</name>
    <dbReference type="NCBI Taxonomy" id="2116518"/>
    <lineage>
        <taxon>Bacteria</taxon>
        <taxon>Bacillati</taxon>
        <taxon>Actinomycetota</taxon>
        <taxon>Actinomycetes</taxon>
        <taxon>Micromonosporales</taxon>
        <taxon>Micromonosporaceae</taxon>
        <taxon>Micromonospora</taxon>
    </lineage>
</organism>
<keyword evidence="2" id="KW-1133">Transmembrane helix</keyword>
<dbReference type="Proteomes" id="UP000248333">
    <property type="component" value="Unassembled WGS sequence"/>
</dbReference>
<feature type="region of interest" description="Disordered" evidence="1">
    <location>
        <begin position="69"/>
        <end position="109"/>
    </location>
</feature>
<gene>
    <name evidence="3" type="ORF">C7C45_08975</name>
</gene>
<dbReference type="RefSeq" id="WP_110563142.1">
    <property type="nucleotide sequence ID" value="NZ_PYBV01000011.1"/>
</dbReference>
<name>A0A318NN85_9ACTN</name>